<dbReference type="EMBL" id="CATQJL010000223">
    <property type="protein sequence ID" value="CAJ0598913.1"/>
    <property type="molecule type" value="Genomic_DNA"/>
</dbReference>
<dbReference type="Proteomes" id="UP001176961">
    <property type="component" value="Unassembled WGS sequence"/>
</dbReference>
<evidence type="ECO:0000313" key="1">
    <source>
        <dbReference type="EMBL" id="CAJ0598913.1"/>
    </source>
</evidence>
<protein>
    <submittedName>
        <fullName evidence="1">Uncharacterized protein</fullName>
    </submittedName>
</protein>
<dbReference type="AlphaFoldDB" id="A0AA36GVM2"/>
<proteinExistence type="predicted"/>
<sequence>MKSQLQVLSLETYVSAGDGSYVNWNMIFRFLIDIRYVFTCYPCYVKVFTMDSIVLLAFDVGPTTCRSFT</sequence>
<organism evidence="1 2">
    <name type="scientific">Cylicocyclus nassatus</name>
    <name type="common">Nematode worm</name>
    <dbReference type="NCBI Taxonomy" id="53992"/>
    <lineage>
        <taxon>Eukaryota</taxon>
        <taxon>Metazoa</taxon>
        <taxon>Ecdysozoa</taxon>
        <taxon>Nematoda</taxon>
        <taxon>Chromadorea</taxon>
        <taxon>Rhabditida</taxon>
        <taxon>Rhabditina</taxon>
        <taxon>Rhabditomorpha</taxon>
        <taxon>Strongyloidea</taxon>
        <taxon>Strongylidae</taxon>
        <taxon>Cylicocyclus</taxon>
    </lineage>
</organism>
<comment type="caution">
    <text evidence="1">The sequence shown here is derived from an EMBL/GenBank/DDBJ whole genome shotgun (WGS) entry which is preliminary data.</text>
</comment>
<accession>A0AA36GVM2</accession>
<reference evidence="1" key="1">
    <citation type="submission" date="2023-07" db="EMBL/GenBank/DDBJ databases">
        <authorList>
            <consortium name="CYATHOMIX"/>
        </authorList>
    </citation>
    <scope>NUCLEOTIDE SEQUENCE</scope>
    <source>
        <strain evidence="1">N/A</strain>
    </source>
</reference>
<keyword evidence="2" id="KW-1185">Reference proteome</keyword>
<evidence type="ECO:0000313" key="2">
    <source>
        <dbReference type="Proteomes" id="UP001176961"/>
    </source>
</evidence>
<gene>
    <name evidence="1" type="ORF">CYNAS_LOCUS10896</name>
</gene>
<name>A0AA36GVM2_CYLNA</name>